<gene>
    <name evidence="1" type="ORF">POCTA_138.1.T0060178</name>
</gene>
<protein>
    <submittedName>
        <fullName evidence="1">Uncharacterized protein</fullName>
    </submittedName>
</protein>
<accession>A0A8S1S608</accession>
<name>A0A8S1S608_PAROT</name>
<dbReference type="OMA" id="INLEPIC"/>
<keyword evidence="2" id="KW-1185">Reference proteome</keyword>
<dbReference type="EMBL" id="CAJJDP010000005">
    <property type="protein sequence ID" value="CAD8135022.1"/>
    <property type="molecule type" value="Genomic_DNA"/>
</dbReference>
<reference evidence="1" key="1">
    <citation type="submission" date="2021-01" db="EMBL/GenBank/DDBJ databases">
        <authorList>
            <consortium name="Genoscope - CEA"/>
            <person name="William W."/>
        </authorList>
    </citation>
    <scope>NUCLEOTIDE SEQUENCE</scope>
</reference>
<sequence>MIILRTLLKQRFSTQTSFINFSIRDGFENESEDDIDIIDSPKEEIKVVQNEQELMALISQHVDPKTLIDIFNKNKYIFSLQHSLLTIRIIAHFLSSVKYYENEPIFRQGIGEISKLLNNQLEQLTPIDLLELLCFKSKYQVKGQSSLLQNVDDKILANTLNQTLKNCSDFSIRHYINIWYDSQVLNMFLPSIQQLVEDRLQAEPLSSMEVILLIRCEMMKSQKKKYVNSNLVEFCISHYDANSLYYDFQQVTSFYIMLLKMKYQYLNPYLGSHPILIKMRQFLIDSLNVMDEHTILSIIGNYQFLPAGVTPVLEIKIKEFLFKQLSLRPQKISLHFIQLFLINLEPICTTQEVEKLIDEIIQRLLLEIHQHSLHQANKVSQMFLNLSKLPLTVNSRQKLTTFSDYVRQVFKFSFPENGLLYLRFLCGQEVDSLVTEENAFTRPLHSYAVTKNEKLKLKLSGYLNKKIKDNPIKMINEMLSFQYQDSQIFKDLLPIIIIEFMKKIHYQERYLPSLFKLLNDVKSLNLLKDCLSYKKSDIYRLANRHNLTDLQAQIFGGRLLQQVERYHRHGVLNLILNSNLAIQIGKKNPEYLASIMSIIKQQKDGIETYSFCKYLKDNNVDYRLVLKNSQRRARLEKIVDLYNSEKCVEKKMILLYIIFFN</sequence>
<evidence type="ECO:0000313" key="2">
    <source>
        <dbReference type="Proteomes" id="UP000683925"/>
    </source>
</evidence>
<organism evidence="1 2">
    <name type="scientific">Paramecium octaurelia</name>
    <dbReference type="NCBI Taxonomy" id="43137"/>
    <lineage>
        <taxon>Eukaryota</taxon>
        <taxon>Sar</taxon>
        <taxon>Alveolata</taxon>
        <taxon>Ciliophora</taxon>
        <taxon>Intramacronucleata</taxon>
        <taxon>Oligohymenophorea</taxon>
        <taxon>Peniculida</taxon>
        <taxon>Parameciidae</taxon>
        <taxon>Paramecium</taxon>
    </lineage>
</organism>
<dbReference type="AlphaFoldDB" id="A0A8S1S608"/>
<proteinExistence type="predicted"/>
<dbReference type="Proteomes" id="UP000683925">
    <property type="component" value="Unassembled WGS sequence"/>
</dbReference>
<dbReference type="OrthoDB" id="301605at2759"/>
<comment type="caution">
    <text evidence="1">The sequence shown here is derived from an EMBL/GenBank/DDBJ whole genome shotgun (WGS) entry which is preliminary data.</text>
</comment>
<evidence type="ECO:0000313" key="1">
    <source>
        <dbReference type="EMBL" id="CAD8135022.1"/>
    </source>
</evidence>